<organism evidence="1 2">
    <name type="scientific">Symbiobacterium terraclitae</name>
    <dbReference type="NCBI Taxonomy" id="557451"/>
    <lineage>
        <taxon>Bacteria</taxon>
        <taxon>Bacillati</taxon>
        <taxon>Bacillota</taxon>
        <taxon>Clostridia</taxon>
        <taxon>Eubacteriales</taxon>
        <taxon>Symbiobacteriaceae</taxon>
        <taxon>Symbiobacterium</taxon>
    </lineage>
</organism>
<dbReference type="InterPro" id="IPR051935">
    <property type="entry name" value="HSDL2"/>
</dbReference>
<dbReference type="NCBIfam" id="NF006133">
    <property type="entry name" value="PRK08278.1"/>
    <property type="match status" value="1"/>
</dbReference>
<dbReference type="PANTHER" id="PTHR42808">
    <property type="entry name" value="HYDROXYSTEROID DEHYDROGENASE-LIKE PROTEIN 2"/>
    <property type="match status" value="1"/>
</dbReference>
<dbReference type="RefSeq" id="WP_209466460.1">
    <property type="nucleotide sequence ID" value="NZ_JAGGLG010000012.1"/>
</dbReference>
<accession>A0ABS4JTQ5</accession>
<proteinExistence type="predicted"/>
<dbReference type="SUPFAM" id="SSF51735">
    <property type="entry name" value="NAD(P)-binding Rossmann-fold domains"/>
    <property type="match status" value="1"/>
</dbReference>
<dbReference type="PRINTS" id="PR00081">
    <property type="entry name" value="GDHRDH"/>
</dbReference>
<dbReference type="Pfam" id="PF00106">
    <property type="entry name" value="adh_short"/>
    <property type="match status" value="1"/>
</dbReference>
<dbReference type="Gene3D" id="3.40.50.720">
    <property type="entry name" value="NAD(P)-binding Rossmann-like Domain"/>
    <property type="match status" value="1"/>
</dbReference>
<comment type="caution">
    <text evidence="1">The sequence shown here is derived from an EMBL/GenBank/DDBJ whole genome shotgun (WGS) entry which is preliminary data.</text>
</comment>
<keyword evidence="2" id="KW-1185">Reference proteome</keyword>
<reference evidence="1 2" key="1">
    <citation type="submission" date="2021-03" db="EMBL/GenBank/DDBJ databases">
        <title>Genomic Encyclopedia of Type Strains, Phase IV (KMG-IV): sequencing the most valuable type-strain genomes for metagenomic binning, comparative biology and taxonomic classification.</title>
        <authorList>
            <person name="Goeker M."/>
        </authorList>
    </citation>
    <scope>NUCLEOTIDE SEQUENCE [LARGE SCALE GENOMIC DNA]</scope>
    <source>
        <strain evidence="1 2">DSM 27138</strain>
    </source>
</reference>
<dbReference type="CDD" id="cd05338">
    <property type="entry name" value="DHRS1_HSDL2-like_SDR_c"/>
    <property type="match status" value="1"/>
</dbReference>
<protein>
    <submittedName>
        <fullName evidence="1">Citronellol/citronellal dehydrogenase</fullName>
    </submittedName>
</protein>
<dbReference type="PANTHER" id="PTHR42808:SF4">
    <property type="entry name" value="SHORT CHAIN DEHYDROGENASE"/>
    <property type="match status" value="1"/>
</dbReference>
<evidence type="ECO:0000313" key="2">
    <source>
        <dbReference type="Proteomes" id="UP001519289"/>
    </source>
</evidence>
<evidence type="ECO:0000313" key="1">
    <source>
        <dbReference type="EMBL" id="MBP2018330.1"/>
    </source>
</evidence>
<sequence>MPGVLEGRVAIITGASRGIGRALAIRLAREGADIVVAAKSEQSTEHLPGSIYETAEEVRRLGRRALPVKVDVRDEAQIAAMVDAAAREFGRIDILINNAGALWWQPVLDTPAKRFDLLMQVNVRAAYLCSYYVLPHMQRQHWGHIITMAPPISTEANPGMVAYMIAKMGMARLAIGIAAEHREDNIASNSLWPVAPIETAAVINHGLGDRSQWRTPEIMCDAVMAILSQEPSACTGRQLLDEEILREAGVTDFDRYWCEGRPPENPIWIDGREQWGLTR</sequence>
<gene>
    <name evidence="1" type="ORF">J2Z79_001738</name>
</gene>
<dbReference type="Proteomes" id="UP001519289">
    <property type="component" value="Unassembled WGS sequence"/>
</dbReference>
<dbReference type="InterPro" id="IPR036291">
    <property type="entry name" value="NAD(P)-bd_dom_sf"/>
</dbReference>
<dbReference type="InterPro" id="IPR002347">
    <property type="entry name" value="SDR_fam"/>
</dbReference>
<name>A0ABS4JTQ5_9FIRM</name>
<dbReference type="EMBL" id="JAGGLG010000012">
    <property type="protein sequence ID" value="MBP2018330.1"/>
    <property type="molecule type" value="Genomic_DNA"/>
</dbReference>